<organism evidence="1 2">
    <name type="scientific">Tetrapyrgos nigripes</name>
    <dbReference type="NCBI Taxonomy" id="182062"/>
    <lineage>
        <taxon>Eukaryota</taxon>
        <taxon>Fungi</taxon>
        <taxon>Dikarya</taxon>
        <taxon>Basidiomycota</taxon>
        <taxon>Agaricomycotina</taxon>
        <taxon>Agaricomycetes</taxon>
        <taxon>Agaricomycetidae</taxon>
        <taxon>Agaricales</taxon>
        <taxon>Marasmiineae</taxon>
        <taxon>Marasmiaceae</taxon>
        <taxon>Tetrapyrgos</taxon>
    </lineage>
</organism>
<accession>A0A8H5GXK2</accession>
<gene>
    <name evidence="1" type="ORF">D9758_001667</name>
</gene>
<sequence length="184" mass="20351">MAETQPLLVAPRPVYGRTLVRFVSAPEPAEQQSAPSPKPSLPSEALEEFLSILRHRSPVRSRRQPSLSALSTIHQGHERSFFTHRPLDSNVIVDELERSTSRSLSRASQHSDLDVQADLKLLDIEDTPFRWFASSLLASPISRNGCNPFQRHATPSGARAISPALSPAKIPLPLPTPDEHECLE</sequence>
<keyword evidence="2" id="KW-1185">Reference proteome</keyword>
<comment type="caution">
    <text evidence="1">The sequence shown here is derived from an EMBL/GenBank/DDBJ whole genome shotgun (WGS) entry which is preliminary data.</text>
</comment>
<dbReference type="OrthoDB" id="3242721at2759"/>
<dbReference type="EMBL" id="JAACJM010000004">
    <property type="protein sequence ID" value="KAF5372993.1"/>
    <property type="molecule type" value="Genomic_DNA"/>
</dbReference>
<proteinExistence type="predicted"/>
<protein>
    <submittedName>
        <fullName evidence="1">Uncharacterized protein</fullName>
    </submittedName>
</protein>
<evidence type="ECO:0000313" key="1">
    <source>
        <dbReference type="EMBL" id="KAF5372993.1"/>
    </source>
</evidence>
<dbReference type="AlphaFoldDB" id="A0A8H5GXK2"/>
<reference evidence="1 2" key="1">
    <citation type="journal article" date="2020" name="ISME J.">
        <title>Uncovering the hidden diversity of litter-decomposition mechanisms in mushroom-forming fungi.</title>
        <authorList>
            <person name="Floudas D."/>
            <person name="Bentzer J."/>
            <person name="Ahren D."/>
            <person name="Johansson T."/>
            <person name="Persson P."/>
            <person name="Tunlid A."/>
        </authorList>
    </citation>
    <scope>NUCLEOTIDE SEQUENCE [LARGE SCALE GENOMIC DNA]</scope>
    <source>
        <strain evidence="1 2">CBS 291.85</strain>
    </source>
</reference>
<name>A0A8H5GXK2_9AGAR</name>
<dbReference type="Proteomes" id="UP000559256">
    <property type="component" value="Unassembled WGS sequence"/>
</dbReference>
<evidence type="ECO:0000313" key="2">
    <source>
        <dbReference type="Proteomes" id="UP000559256"/>
    </source>
</evidence>